<dbReference type="AlphaFoldDB" id="A0A8S1B976"/>
<feature type="domain" description="Ig-like" evidence="3">
    <location>
        <begin position="35"/>
        <end position="145"/>
    </location>
</feature>
<proteinExistence type="predicted"/>
<dbReference type="GO" id="GO:0005886">
    <property type="term" value="C:plasma membrane"/>
    <property type="evidence" value="ECO:0007669"/>
    <property type="project" value="TreeGrafter"/>
</dbReference>
<comment type="caution">
    <text evidence="4">The sequence shown here is derived from an EMBL/GenBank/DDBJ whole genome shotgun (WGS) entry which is preliminary data.</text>
</comment>
<dbReference type="GO" id="GO:0007156">
    <property type="term" value="P:homophilic cell adhesion via plasma membrane adhesion molecules"/>
    <property type="evidence" value="ECO:0007669"/>
    <property type="project" value="TreeGrafter"/>
</dbReference>
<dbReference type="SMART" id="SM00409">
    <property type="entry name" value="IG"/>
    <property type="match status" value="2"/>
</dbReference>
<dbReference type="Proteomes" id="UP000494106">
    <property type="component" value="Unassembled WGS sequence"/>
</dbReference>
<organism evidence="4 5">
    <name type="scientific">Arctia plantaginis</name>
    <name type="common">Wood tiger moth</name>
    <name type="synonym">Phalaena plantaginis</name>
    <dbReference type="NCBI Taxonomy" id="874455"/>
    <lineage>
        <taxon>Eukaryota</taxon>
        <taxon>Metazoa</taxon>
        <taxon>Ecdysozoa</taxon>
        <taxon>Arthropoda</taxon>
        <taxon>Hexapoda</taxon>
        <taxon>Insecta</taxon>
        <taxon>Pterygota</taxon>
        <taxon>Neoptera</taxon>
        <taxon>Endopterygota</taxon>
        <taxon>Lepidoptera</taxon>
        <taxon>Glossata</taxon>
        <taxon>Ditrysia</taxon>
        <taxon>Noctuoidea</taxon>
        <taxon>Erebidae</taxon>
        <taxon>Arctiinae</taxon>
        <taxon>Arctia</taxon>
    </lineage>
</organism>
<dbReference type="Pfam" id="PF13927">
    <property type="entry name" value="Ig_3"/>
    <property type="match status" value="2"/>
</dbReference>
<dbReference type="InterPro" id="IPR003598">
    <property type="entry name" value="Ig_sub2"/>
</dbReference>
<dbReference type="InterPro" id="IPR003599">
    <property type="entry name" value="Ig_sub"/>
</dbReference>
<evidence type="ECO:0000259" key="3">
    <source>
        <dbReference type="PROSITE" id="PS50835"/>
    </source>
</evidence>
<dbReference type="PANTHER" id="PTHR10075">
    <property type="entry name" value="BASIGIN RELATED"/>
    <property type="match status" value="1"/>
</dbReference>
<feature type="chain" id="PRO_5035783432" description="Ig-like domain-containing protein" evidence="2">
    <location>
        <begin position="21"/>
        <end position="258"/>
    </location>
</feature>
<dbReference type="Gene3D" id="2.60.40.10">
    <property type="entry name" value="Immunoglobulins"/>
    <property type="match status" value="2"/>
</dbReference>
<reference evidence="4 5" key="1">
    <citation type="submission" date="2020-04" db="EMBL/GenBank/DDBJ databases">
        <authorList>
            <person name="Wallbank WR R."/>
            <person name="Pardo Diaz C."/>
            <person name="Kozak K."/>
            <person name="Martin S."/>
            <person name="Jiggins C."/>
            <person name="Moest M."/>
            <person name="Warren A I."/>
            <person name="Byers J.R.P. K."/>
            <person name="Montejo-Kovacevich G."/>
            <person name="Yen C E."/>
        </authorList>
    </citation>
    <scope>NUCLEOTIDE SEQUENCE [LARGE SCALE GENOMIC DNA]</scope>
</reference>
<feature type="domain" description="Ig-like" evidence="3">
    <location>
        <begin position="167"/>
        <end position="248"/>
    </location>
</feature>
<sequence length="258" mass="28611">MLNSLSLLVAILVSVQCTVAASALDRNVLDNNLQPNVVPTPRRRLGNVVRIKEAPPPTVKLEPGQRLVLTCEVMGRPLPSVQWMKNGEPAVDYEDDTNEILPVHPSSIAFLISKLVVTAASNGDVFTCVATSRGKQDTASTTVLTVEGNNEENFVTLQKLFRLPSKPIITTYLENIFQNMGTDVVLPCRVHSFTASQIFWQDNEENFIYGNSRLQVLPSGDLLVRNLRWSDMGNFSCVAKNMYGRDVADTFVYPLKVE</sequence>
<feature type="signal peptide" evidence="2">
    <location>
        <begin position="1"/>
        <end position="20"/>
    </location>
</feature>
<dbReference type="SUPFAM" id="SSF48726">
    <property type="entry name" value="Immunoglobulin"/>
    <property type="match status" value="2"/>
</dbReference>
<dbReference type="GO" id="GO:0070593">
    <property type="term" value="P:dendrite self-avoidance"/>
    <property type="evidence" value="ECO:0007669"/>
    <property type="project" value="TreeGrafter"/>
</dbReference>
<dbReference type="GO" id="GO:0030424">
    <property type="term" value="C:axon"/>
    <property type="evidence" value="ECO:0007669"/>
    <property type="project" value="TreeGrafter"/>
</dbReference>
<dbReference type="EMBL" id="CADEBC010000566">
    <property type="protein sequence ID" value="CAB3254696.1"/>
    <property type="molecule type" value="Genomic_DNA"/>
</dbReference>
<dbReference type="GO" id="GO:0007411">
    <property type="term" value="P:axon guidance"/>
    <property type="evidence" value="ECO:0007669"/>
    <property type="project" value="TreeGrafter"/>
</dbReference>
<dbReference type="SMART" id="SM00408">
    <property type="entry name" value="IGc2"/>
    <property type="match status" value="2"/>
</dbReference>
<evidence type="ECO:0000256" key="2">
    <source>
        <dbReference type="SAM" id="SignalP"/>
    </source>
</evidence>
<name>A0A8S1B976_ARCPL</name>
<dbReference type="InterPro" id="IPR013783">
    <property type="entry name" value="Ig-like_fold"/>
</dbReference>
<evidence type="ECO:0000313" key="5">
    <source>
        <dbReference type="Proteomes" id="UP000494106"/>
    </source>
</evidence>
<evidence type="ECO:0000256" key="1">
    <source>
        <dbReference type="ARBA" id="ARBA00023319"/>
    </source>
</evidence>
<evidence type="ECO:0000313" key="4">
    <source>
        <dbReference type="EMBL" id="CAB3254696.1"/>
    </source>
</evidence>
<dbReference type="OrthoDB" id="6138780at2759"/>
<dbReference type="PROSITE" id="PS50835">
    <property type="entry name" value="IG_LIKE"/>
    <property type="match status" value="2"/>
</dbReference>
<protein>
    <recommendedName>
        <fullName evidence="3">Ig-like domain-containing protein</fullName>
    </recommendedName>
</protein>
<gene>
    <name evidence="4" type="ORF">APLA_LOCUS14625</name>
</gene>
<dbReference type="GO" id="GO:0098632">
    <property type="term" value="F:cell-cell adhesion mediator activity"/>
    <property type="evidence" value="ECO:0007669"/>
    <property type="project" value="TreeGrafter"/>
</dbReference>
<keyword evidence="5" id="KW-1185">Reference proteome</keyword>
<accession>A0A8S1B976</accession>
<keyword evidence="1" id="KW-0393">Immunoglobulin domain</keyword>
<dbReference type="InterPro" id="IPR036179">
    <property type="entry name" value="Ig-like_dom_sf"/>
</dbReference>
<dbReference type="PANTHER" id="PTHR10075:SF109">
    <property type="entry name" value="NEURAL_ECTODERMAL DEVELOPMENT FACTOR IMP-L2"/>
    <property type="match status" value="1"/>
</dbReference>
<dbReference type="InterPro" id="IPR007110">
    <property type="entry name" value="Ig-like_dom"/>
</dbReference>
<keyword evidence="2" id="KW-0732">Signal</keyword>